<keyword evidence="5" id="KW-0132">Cell division</keyword>
<keyword evidence="9" id="KW-0233">DNA recombination</keyword>
<dbReference type="Pfam" id="PF00589">
    <property type="entry name" value="Phage_integrase"/>
    <property type="match status" value="1"/>
</dbReference>
<dbReference type="STRING" id="39060.SAMN05660706_1148"/>
<comment type="function">
    <text evidence="1">Site-specific tyrosine recombinase, which acts by catalyzing the cutting and rejoining of the recombining DNA molecules.</text>
</comment>
<dbReference type="InterPro" id="IPR010998">
    <property type="entry name" value="Integrase_recombinase_N"/>
</dbReference>
<evidence type="ECO:0000256" key="9">
    <source>
        <dbReference type="ARBA" id="ARBA00023172"/>
    </source>
</evidence>
<dbReference type="InterPro" id="IPR002104">
    <property type="entry name" value="Integrase_catalytic"/>
</dbReference>
<dbReference type="GO" id="GO:0015074">
    <property type="term" value="P:DNA integration"/>
    <property type="evidence" value="ECO:0007669"/>
    <property type="project" value="UniProtKB-KW"/>
</dbReference>
<accession>A0A1I6DNG6</accession>
<evidence type="ECO:0000256" key="4">
    <source>
        <dbReference type="ARBA" id="ARBA00022490"/>
    </source>
</evidence>
<dbReference type="PROSITE" id="PS51898">
    <property type="entry name" value="TYR_RECOMBINASE"/>
    <property type="match status" value="1"/>
</dbReference>
<dbReference type="NCBIfam" id="NF040815">
    <property type="entry name" value="recomb_XerA_Arch"/>
    <property type="match status" value="1"/>
</dbReference>
<dbReference type="Gene3D" id="1.10.150.130">
    <property type="match status" value="1"/>
</dbReference>
<organism evidence="14 15">
    <name type="scientific">Desulfoscipio geothermicus DSM 3669</name>
    <dbReference type="NCBI Taxonomy" id="1121426"/>
    <lineage>
        <taxon>Bacteria</taxon>
        <taxon>Bacillati</taxon>
        <taxon>Bacillota</taxon>
        <taxon>Clostridia</taxon>
        <taxon>Eubacteriales</taxon>
        <taxon>Desulfallaceae</taxon>
        <taxon>Desulfoscipio</taxon>
    </lineage>
</organism>
<evidence type="ECO:0000259" key="12">
    <source>
        <dbReference type="PROSITE" id="PS51898"/>
    </source>
</evidence>
<evidence type="ECO:0000256" key="2">
    <source>
        <dbReference type="ARBA" id="ARBA00004496"/>
    </source>
</evidence>
<dbReference type="EMBL" id="FOYM01000014">
    <property type="protein sequence ID" value="SFR06921.1"/>
    <property type="molecule type" value="Genomic_DNA"/>
</dbReference>
<evidence type="ECO:0000256" key="6">
    <source>
        <dbReference type="ARBA" id="ARBA00022829"/>
    </source>
</evidence>
<evidence type="ECO:0000259" key="13">
    <source>
        <dbReference type="PROSITE" id="PS51900"/>
    </source>
</evidence>
<dbReference type="PANTHER" id="PTHR30349">
    <property type="entry name" value="PHAGE INTEGRASE-RELATED"/>
    <property type="match status" value="1"/>
</dbReference>
<dbReference type="Gene3D" id="1.10.443.10">
    <property type="entry name" value="Intergrase catalytic core"/>
    <property type="match status" value="1"/>
</dbReference>
<proteinExistence type="inferred from homology"/>
<reference evidence="15" key="1">
    <citation type="submission" date="2016-10" db="EMBL/GenBank/DDBJ databases">
        <authorList>
            <person name="Varghese N."/>
            <person name="Submissions S."/>
        </authorList>
    </citation>
    <scope>NUCLEOTIDE SEQUENCE [LARGE SCALE GENOMIC DNA]</scope>
    <source>
        <strain evidence="15">DSM 3669</strain>
    </source>
</reference>
<keyword evidence="10" id="KW-0131">Cell cycle</keyword>
<evidence type="ECO:0000256" key="3">
    <source>
        <dbReference type="ARBA" id="ARBA00008857"/>
    </source>
</evidence>
<name>A0A1I6DNG6_9FIRM</name>
<dbReference type="Proteomes" id="UP000199584">
    <property type="component" value="Unassembled WGS sequence"/>
</dbReference>
<evidence type="ECO:0000256" key="10">
    <source>
        <dbReference type="ARBA" id="ARBA00023306"/>
    </source>
</evidence>
<protein>
    <submittedName>
        <fullName evidence="14">Integrase/recombinase XerD</fullName>
    </submittedName>
</protein>
<keyword evidence="8 11" id="KW-0238">DNA-binding</keyword>
<evidence type="ECO:0000256" key="5">
    <source>
        <dbReference type="ARBA" id="ARBA00022618"/>
    </source>
</evidence>
<dbReference type="InterPro" id="IPR050090">
    <property type="entry name" value="Tyrosine_recombinase_XerCD"/>
</dbReference>
<dbReference type="PROSITE" id="PS51900">
    <property type="entry name" value="CB"/>
    <property type="match status" value="1"/>
</dbReference>
<evidence type="ECO:0000313" key="15">
    <source>
        <dbReference type="Proteomes" id="UP000199584"/>
    </source>
</evidence>
<evidence type="ECO:0000256" key="11">
    <source>
        <dbReference type="PROSITE-ProRule" id="PRU01248"/>
    </source>
</evidence>
<dbReference type="SUPFAM" id="SSF56349">
    <property type="entry name" value="DNA breaking-rejoining enzymes"/>
    <property type="match status" value="1"/>
</dbReference>
<dbReference type="PANTHER" id="PTHR30349:SF77">
    <property type="entry name" value="TYROSINE RECOMBINASE XERC"/>
    <property type="match status" value="1"/>
</dbReference>
<feature type="domain" description="Tyr recombinase" evidence="12">
    <location>
        <begin position="143"/>
        <end position="317"/>
    </location>
</feature>
<dbReference type="InterPro" id="IPR044068">
    <property type="entry name" value="CB"/>
</dbReference>
<evidence type="ECO:0000256" key="8">
    <source>
        <dbReference type="ARBA" id="ARBA00023125"/>
    </source>
</evidence>
<dbReference type="GO" id="GO:0005737">
    <property type="term" value="C:cytoplasm"/>
    <property type="evidence" value="ECO:0007669"/>
    <property type="project" value="UniProtKB-SubCell"/>
</dbReference>
<dbReference type="InterPro" id="IPR013762">
    <property type="entry name" value="Integrase-like_cat_sf"/>
</dbReference>
<dbReference type="OrthoDB" id="9785687at2"/>
<dbReference type="GO" id="GO:0051301">
    <property type="term" value="P:cell division"/>
    <property type="evidence" value="ECO:0007669"/>
    <property type="project" value="UniProtKB-KW"/>
</dbReference>
<evidence type="ECO:0000256" key="7">
    <source>
        <dbReference type="ARBA" id="ARBA00022908"/>
    </source>
</evidence>
<dbReference type="RefSeq" id="WP_092483420.1">
    <property type="nucleotide sequence ID" value="NZ_FOYM01000014.1"/>
</dbReference>
<dbReference type="Pfam" id="PF02899">
    <property type="entry name" value="Phage_int_SAM_1"/>
    <property type="match status" value="1"/>
</dbReference>
<dbReference type="InterPro" id="IPR011010">
    <property type="entry name" value="DNA_brk_join_enz"/>
</dbReference>
<evidence type="ECO:0000256" key="1">
    <source>
        <dbReference type="ARBA" id="ARBA00003283"/>
    </source>
</evidence>
<feature type="domain" description="Core-binding (CB)" evidence="13">
    <location>
        <begin position="43"/>
        <end position="122"/>
    </location>
</feature>
<evidence type="ECO:0000313" key="14">
    <source>
        <dbReference type="EMBL" id="SFR06921.1"/>
    </source>
</evidence>
<dbReference type="GO" id="GO:0007059">
    <property type="term" value="P:chromosome segregation"/>
    <property type="evidence" value="ECO:0007669"/>
    <property type="project" value="UniProtKB-KW"/>
</dbReference>
<keyword evidence="7" id="KW-0229">DNA integration</keyword>
<dbReference type="GO" id="GO:0006310">
    <property type="term" value="P:DNA recombination"/>
    <property type="evidence" value="ECO:0007669"/>
    <property type="project" value="UniProtKB-KW"/>
</dbReference>
<keyword evidence="6" id="KW-0159">Chromosome partition</keyword>
<comment type="similarity">
    <text evidence="3">Belongs to the 'phage' integrase family.</text>
</comment>
<sequence>MLDTLIDQITVICTSGEKKIKEKLHDLLSQYEIKKIATGETHPDISQKMNMFLLAKKMEGLSEKTLRNYRKTILNFGAYTEKPVNKITPGDIRNWLSSCQELKISTIRYYISVLRTFFDYLITEELISFDPTRKIKLPKLEQRIPKALSVDELEILREGCHTLREKALLEVFYASGCRLAEIHNLNRSDIDWQERCFSVIGKGNKERVVFIGARAAHALKKYLDSRQDTEKALFVTERGKPKRLSQRSIHLIFKKIASRVVINKNIHPHVFRHTMATSMVNHGARLEDIQALLGHSSPNTTQVYARVSLERKKQAYNQHFVN</sequence>
<dbReference type="AlphaFoldDB" id="A0A1I6DNG6"/>
<keyword evidence="4" id="KW-0963">Cytoplasm</keyword>
<dbReference type="GO" id="GO:0003677">
    <property type="term" value="F:DNA binding"/>
    <property type="evidence" value="ECO:0007669"/>
    <property type="project" value="UniProtKB-UniRule"/>
</dbReference>
<keyword evidence="15" id="KW-1185">Reference proteome</keyword>
<gene>
    <name evidence="14" type="ORF">SAMN05660706_1148</name>
</gene>
<dbReference type="InterPro" id="IPR004107">
    <property type="entry name" value="Integrase_SAM-like_N"/>
</dbReference>
<comment type="subcellular location">
    <subcellularLocation>
        <location evidence="2">Cytoplasm</location>
    </subcellularLocation>
</comment>